<evidence type="ECO:0000313" key="2">
    <source>
        <dbReference type="Proteomes" id="UP000239872"/>
    </source>
</evidence>
<keyword evidence="2" id="KW-1185">Reference proteome</keyword>
<protein>
    <submittedName>
        <fullName evidence="1">Uncharacterized protein</fullName>
    </submittedName>
</protein>
<evidence type="ECO:0000313" key="1">
    <source>
        <dbReference type="EMBL" id="PQJ10363.1"/>
    </source>
</evidence>
<accession>A0A2S7STY5</accession>
<gene>
    <name evidence="1" type="ORF">CJD36_010320</name>
</gene>
<organism evidence="1 2">
    <name type="scientific">Flavipsychrobacter stenotrophus</name>
    <dbReference type="NCBI Taxonomy" id="2077091"/>
    <lineage>
        <taxon>Bacteria</taxon>
        <taxon>Pseudomonadati</taxon>
        <taxon>Bacteroidota</taxon>
        <taxon>Chitinophagia</taxon>
        <taxon>Chitinophagales</taxon>
        <taxon>Chitinophagaceae</taxon>
        <taxon>Flavipsychrobacter</taxon>
    </lineage>
</organism>
<sequence>MLPFFAEAQTGVLTLNVKYKKMGIDDRIDVVYKYSYKTTTDSANIQADEWLVGDSTAYANIDTAKQKLPDATYNVRFDDFYMLEGAKRTKKSTIKLSGKRYVHTGSLTLTYNFKPRKLGVLTIPAMVLKLDSVVYRQTKPVLITVVKGSIIPGPGSRRRTLEKDAATISMALKKAPGKYLVSTGPFFRLPADSVAVESMLDLLAERTNMISRSTDLGNYYWNGIPRRYMIINDTAWVRKSLDIEYPNYKETDFSTCFFPADNWKATTELTALKSKQHEATRPQKDYIERKP</sequence>
<dbReference type="AlphaFoldDB" id="A0A2S7STY5"/>
<comment type="caution">
    <text evidence="1">The sequence shown here is derived from an EMBL/GenBank/DDBJ whole genome shotgun (WGS) entry which is preliminary data.</text>
</comment>
<name>A0A2S7STY5_9BACT</name>
<reference evidence="1 2" key="1">
    <citation type="submission" date="2018-01" db="EMBL/GenBank/DDBJ databases">
        <title>A novel member of the phylum Bacteroidetes isolated from glacier ice.</title>
        <authorList>
            <person name="Liu Q."/>
            <person name="Xin Y.-H."/>
        </authorList>
    </citation>
    <scope>NUCLEOTIDE SEQUENCE [LARGE SCALE GENOMIC DNA]</scope>
    <source>
        <strain evidence="1 2">RB1R16</strain>
    </source>
</reference>
<proteinExistence type="predicted"/>
<dbReference type="EMBL" id="PPSL01000003">
    <property type="protein sequence ID" value="PQJ10363.1"/>
    <property type="molecule type" value="Genomic_DNA"/>
</dbReference>
<dbReference type="Proteomes" id="UP000239872">
    <property type="component" value="Unassembled WGS sequence"/>
</dbReference>